<dbReference type="InterPro" id="IPR016039">
    <property type="entry name" value="Thiolase-like"/>
</dbReference>
<dbReference type="KEGG" id="dmm:dnm_032330"/>
<dbReference type="Proteomes" id="UP000663722">
    <property type="component" value="Chromosome"/>
</dbReference>
<proteinExistence type="predicted"/>
<evidence type="ECO:0000313" key="1">
    <source>
        <dbReference type="EMBL" id="QTA87203.1"/>
    </source>
</evidence>
<dbReference type="PANTHER" id="PTHR34069">
    <property type="entry name" value="3-OXOACYL-[ACYL-CARRIER-PROTEIN] SYNTHASE 3"/>
    <property type="match status" value="1"/>
</dbReference>
<reference evidence="1" key="1">
    <citation type="journal article" date="2021" name="Microb. Physiol.">
        <title>Proteogenomic Insights into the Physiology of Marine, Sulfate-Reducing, Filamentous Desulfonema limicola and Desulfonema magnum.</title>
        <authorList>
            <person name="Schnaars V."/>
            <person name="Wohlbrand L."/>
            <person name="Scheve S."/>
            <person name="Hinrichs C."/>
            <person name="Reinhardt R."/>
            <person name="Rabus R."/>
        </authorList>
    </citation>
    <scope>NUCLEOTIDE SEQUENCE</scope>
    <source>
        <strain evidence="1">4be13</strain>
    </source>
</reference>
<name>A0A975BKQ9_9BACT</name>
<sequence length="114" mass="12326">MRAAGITGTGAYLPEEIRTNDFFRQFDLLPYDDIFDKSGILERRIAGKEKSSDMEVKALPDAVEHAGITIDDVELILVGSAINDLMAPNNSALVRYNSGAGPAPCLIPGFLTKN</sequence>
<dbReference type="EMBL" id="CP061800">
    <property type="protein sequence ID" value="QTA87203.1"/>
    <property type="molecule type" value="Genomic_DNA"/>
</dbReference>
<keyword evidence="2" id="KW-1185">Reference proteome</keyword>
<dbReference type="SUPFAM" id="SSF53901">
    <property type="entry name" value="Thiolase-like"/>
    <property type="match status" value="1"/>
</dbReference>
<accession>A0A975BKQ9</accession>
<dbReference type="Gene3D" id="3.40.47.10">
    <property type="match status" value="1"/>
</dbReference>
<dbReference type="AlphaFoldDB" id="A0A975BKQ9"/>
<organism evidence="1 2">
    <name type="scientific">Desulfonema magnum</name>
    <dbReference type="NCBI Taxonomy" id="45655"/>
    <lineage>
        <taxon>Bacteria</taxon>
        <taxon>Pseudomonadati</taxon>
        <taxon>Thermodesulfobacteriota</taxon>
        <taxon>Desulfobacteria</taxon>
        <taxon>Desulfobacterales</taxon>
        <taxon>Desulfococcaceae</taxon>
        <taxon>Desulfonema</taxon>
    </lineage>
</organism>
<gene>
    <name evidence="1" type="ORF">dnm_032330</name>
</gene>
<dbReference type="GO" id="GO:0016746">
    <property type="term" value="F:acyltransferase activity"/>
    <property type="evidence" value="ECO:0007669"/>
    <property type="project" value="UniProtKB-KW"/>
</dbReference>
<protein>
    <submittedName>
        <fullName evidence="1">Thiolase domain-containing protein</fullName>
    </submittedName>
</protein>
<evidence type="ECO:0000313" key="2">
    <source>
        <dbReference type="Proteomes" id="UP000663722"/>
    </source>
</evidence>
<dbReference type="PANTHER" id="PTHR34069:SF2">
    <property type="entry name" value="BETA-KETOACYL-[ACYL-CARRIER-PROTEIN] SYNTHASE III"/>
    <property type="match status" value="1"/>
</dbReference>
<dbReference type="RefSeq" id="WP_207682502.1">
    <property type="nucleotide sequence ID" value="NZ_CP061800.1"/>
</dbReference>
<dbReference type="GO" id="GO:0044550">
    <property type="term" value="P:secondary metabolite biosynthetic process"/>
    <property type="evidence" value="ECO:0007669"/>
    <property type="project" value="TreeGrafter"/>
</dbReference>